<dbReference type="Proteomes" id="UP000075882">
    <property type="component" value="Unassembled WGS sequence"/>
</dbReference>
<feature type="domain" description="BRCT" evidence="3">
    <location>
        <begin position="348"/>
        <end position="436"/>
    </location>
</feature>
<dbReference type="GO" id="GO:0006270">
    <property type="term" value="P:DNA replication initiation"/>
    <property type="evidence" value="ECO:0007669"/>
    <property type="project" value="TreeGrafter"/>
</dbReference>
<dbReference type="Pfam" id="PF12738">
    <property type="entry name" value="PTCB-BRCT"/>
    <property type="match status" value="1"/>
</dbReference>
<evidence type="ECO:0000256" key="1">
    <source>
        <dbReference type="ARBA" id="ARBA00022737"/>
    </source>
</evidence>
<protein>
    <recommendedName>
        <fullName evidence="3">BRCT domain-containing protein</fullName>
    </recommendedName>
</protein>
<feature type="compositionally biased region" description="Polar residues" evidence="2">
    <location>
        <begin position="897"/>
        <end position="909"/>
    </location>
</feature>
<sequence>MNSQLLADQQLAKLYFVLRTGHGSHENASEDMKMAYTTAREHNDNEELQGWITEEECLKMDEQTLTKRHVFVFEKFTGTAFEHARKIALDRDRAAVMMSGGAADVAPAGSSSSVARPMGSQRYREVLARLTVQQAKKAGPVLDGCSVFLSGFTTEEKEKLNKILNAVGAVRYDEIASTAISHVIVGEQHVSELSKLRDSAAHLLTLEWLAKSIELRQLAPEDANEYTFQPSGKGIMMERAPEPPSPSSKKNLQRMNSSVFKRPDVPKFRLEEATPPEPGKAATVAPAPSQPAAAKQPTEQDSIMLQYMEKNMAERLPAGEPKPAAGLPPSSSSSSSAVSQLDSEMESQLPEFMLGKTLFVFGFSEEDAVQILSDCKECGGTIVDESYTDEVDYIVLPTSCIGTPDFAIRGKQTVNCIWLENSIQSGQCCPMEYYYEPIIYGEDDPTPLEGETVVISSYSGPEREFLIAMGKLLGACVQERLVRKAAPLLVCKEPSGAKYNAAIQWELTVVRAEWLRECTRQKRRVAENPYLVGDAICSAKNVAVGAGACLPMTSTDDVDIDSVREEARIGEPAREEELSMHPQASSTMKPVPKTTGDQFRYITVQKTREETEYGFTRLSTPQLRQLTSGERMQYSQEMDQYEELMKAQRVQRKPFDPNEGSVYGRGSSSSRSPITPVAGAGAGAAGSSANVTPAGAGIDYEALSVTQRVMEFDTPVRNTLYKVLKEAEEAERNITPRTRRVKELLATPHGGGPGAGGNGHIRTPTLPDCMTKPVTPYGFRPDASPDNHAYHKRKLQYWDRYHKPSTSNTAGTASAAGGPSDPVGDETASQRARRLSTPISEIKRRFYVEKFGEDYVNHVESKCSTMPRKTLDLNRSGEETEEEIASTAPPPPAPPQSRKNGGSPPTTVATGGGERSADTSTISRGSLDRGNVSADKRSRSELEQEEDDYGDPNATADKCRSPAGDGTDLQPVAKKPLLNAAKGDAFVQRLSDVIAAAKESAKKKAKYQLEADTEQQPTEPYTEIDYDTEVNVGGVVWRERDIENIQANESPKPKASKAAANDKKESPARGGNPLAMKHRGTPVFAISGVPEPVRLELAKKIEQLKGELASDPNRYDPACTHILCGKPNRGEKMLSGIAAGKWLLSTKYLDDSFEAGYFLDEECYEWGNPKAVGKLTALASAGDLETAAAAYTWRTRIANDVGKQDGAFTGFRVLLVVPKKDQFVRLLQSGGGYVLDVDPPFIHSERAMAATHCFVDRKAKLSSEDHRALAEAGIAVLSIMYLNAYLTSEQLPDPNKFQLPI</sequence>
<dbReference type="SMART" id="SM00292">
    <property type="entry name" value="BRCT"/>
    <property type="match status" value="4"/>
</dbReference>
<dbReference type="PROSITE" id="PS50172">
    <property type="entry name" value="BRCT"/>
    <property type="match status" value="3"/>
</dbReference>
<dbReference type="InterPro" id="IPR001357">
    <property type="entry name" value="BRCT_dom"/>
</dbReference>
<feature type="compositionally biased region" description="Low complexity" evidence="2">
    <location>
        <begin position="281"/>
        <end position="297"/>
    </location>
</feature>
<feature type="compositionally biased region" description="Low complexity" evidence="2">
    <location>
        <begin position="804"/>
        <end position="822"/>
    </location>
</feature>
<evidence type="ECO:0000256" key="2">
    <source>
        <dbReference type="SAM" id="MobiDB-lite"/>
    </source>
</evidence>
<feature type="region of interest" description="Disordered" evidence="2">
    <location>
        <begin position="225"/>
        <end position="299"/>
    </location>
</feature>
<dbReference type="FunFam" id="3.40.50.10190:FF:000018">
    <property type="entry name" value="DNA topoisomerase 2-binding protein 1"/>
    <property type="match status" value="1"/>
</dbReference>
<reference evidence="4" key="1">
    <citation type="submission" date="2022-08" db="UniProtKB">
        <authorList>
            <consortium name="EnsemblMetazoa"/>
        </authorList>
    </citation>
    <scope>IDENTIFICATION</scope>
</reference>
<dbReference type="SUPFAM" id="SSF52113">
    <property type="entry name" value="BRCT domain"/>
    <property type="match status" value="4"/>
</dbReference>
<feature type="domain" description="BRCT" evidence="3">
    <location>
        <begin position="443"/>
        <end position="532"/>
    </location>
</feature>
<evidence type="ECO:0000313" key="4">
    <source>
        <dbReference type="EnsemblMetazoa" id="ACOM035464-PA.1"/>
    </source>
</evidence>
<feature type="domain" description="BRCT" evidence="3">
    <location>
        <begin position="137"/>
        <end position="226"/>
    </location>
</feature>
<dbReference type="PANTHER" id="PTHR13561">
    <property type="entry name" value="DNA REPLICATION REGULATOR DPB11-RELATED"/>
    <property type="match status" value="1"/>
</dbReference>
<dbReference type="InterPro" id="IPR036420">
    <property type="entry name" value="BRCT_dom_sf"/>
</dbReference>
<keyword evidence="1" id="KW-0677">Repeat</keyword>
<feature type="region of interest" description="Disordered" evidence="2">
    <location>
        <begin position="317"/>
        <end position="344"/>
    </location>
</feature>
<evidence type="ECO:0000259" key="3">
    <source>
        <dbReference type="PROSITE" id="PS50172"/>
    </source>
</evidence>
<feature type="region of interest" description="Disordered" evidence="2">
    <location>
        <begin position="802"/>
        <end position="836"/>
    </location>
</feature>
<dbReference type="GO" id="GO:0033314">
    <property type="term" value="P:mitotic DNA replication checkpoint signaling"/>
    <property type="evidence" value="ECO:0007669"/>
    <property type="project" value="TreeGrafter"/>
</dbReference>
<feature type="compositionally biased region" description="Basic and acidic residues" evidence="2">
    <location>
        <begin position="261"/>
        <end position="272"/>
    </location>
</feature>
<dbReference type="PANTHER" id="PTHR13561:SF20">
    <property type="entry name" value="DNA TOPOISOMERASE 2-BINDING PROTEIN 1"/>
    <property type="match status" value="1"/>
</dbReference>
<dbReference type="CDD" id="cd17738">
    <property type="entry name" value="BRCT_TopBP1_rpt7"/>
    <property type="match status" value="1"/>
</dbReference>
<dbReference type="InterPro" id="IPR049936">
    <property type="entry name" value="TopBP1_BRCT_8"/>
</dbReference>
<proteinExistence type="predicted"/>
<feature type="region of interest" description="Disordered" evidence="2">
    <location>
        <begin position="654"/>
        <end position="688"/>
    </location>
</feature>
<feature type="region of interest" description="Disordered" evidence="2">
    <location>
        <begin position="572"/>
        <end position="594"/>
    </location>
</feature>
<dbReference type="VEuPathDB" id="VectorBase:ACON2_032112"/>
<feature type="region of interest" description="Disordered" evidence="2">
    <location>
        <begin position="1044"/>
        <end position="1078"/>
    </location>
</feature>
<organism evidence="4">
    <name type="scientific">Anopheles coluzzii</name>
    <name type="common">African malaria mosquito</name>
    <dbReference type="NCBI Taxonomy" id="1518534"/>
    <lineage>
        <taxon>Eukaryota</taxon>
        <taxon>Metazoa</taxon>
        <taxon>Ecdysozoa</taxon>
        <taxon>Arthropoda</taxon>
        <taxon>Hexapoda</taxon>
        <taxon>Insecta</taxon>
        <taxon>Pterygota</taxon>
        <taxon>Neoptera</taxon>
        <taxon>Endopterygota</taxon>
        <taxon>Diptera</taxon>
        <taxon>Nematocera</taxon>
        <taxon>Culicoidea</taxon>
        <taxon>Culicidae</taxon>
        <taxon>Anophelinae</taxon>
        <taxon>Anopheles</taxon>
    </lineage>
</organism>
<dbReference type="Pfam" id="PF00533">
    <property type="entry name" value="BRCT"/>
    <property type="match status" value="2"/>
</dbReference>
<dbReference type="GO" id="GO:0007095">
    <property type="term" value="P:mitotic G2 DNA damage checkpoint signaling"/>
    <property type="evidence" value="ECO:0007669"/>
    <property type="project" value="TreeGrafter"/>
</dbReference>
<feature type="compositionally biased region" description="Polar residues" evidence="2">
    <location>
        <begin position="247"/>
        <end position="259"/>
    </location>
</feature>
<accession>A0A8W7PPJ5</accession>
<dbReference type="EnsemblMetazoa" id="ACOM035464-RA">
    <property type="protein sequence ID" value="ACOM035464-PA.1"/>
    <property type="gene ID" value="ACOM035464"/>
</dbReference>
<dbReference type="CDD" id="cd17728">
    <property type="entry name" value="BRCT_TopBP1_rpt8"/>
    <property type="match status" value="1"/>
</dbReference>
<dbReference type="Gene3D" id="3.40.50.10190">
    <property type="entry name" value="BRCT domain"/>
    <property type="match status" value="6"/>
</dbReference>
<name>A0A8W7PPJ5_ANOCL</name>
<feature type="region of interest" description="Disordered" evidence="2">
    <location>
        <begin position="867"/>
        <end position="975"/>
    </location>
</feature>
<feature type="compositionally biased region" description="Basic and acidic residues" evidence="2">
    <location>
        <begin position="869"/>
        <end position="878"/>
    </location>
</feature>